<dbReference type="Gene3D" id="1.10.510.10">
    <property type="entry name" value="Transferase(Phosphotransferase) domain 1"/>
    <property type="match status" value="1"/>
</dbReference>
<evidence type="ECO:0000313" key="9">
    <source>
        <dbReference type="Proteomes" id="UP000567179"/>
    </source>
</evidence>
<feature type="region of interest" description="Disordered" evidence="6">
    <location>
        <begin position="1"/>
        <end position="69"/>
    </location>
</feature>
<dbReference type="OrthoDB" id="5337378at2759"/>
<feature type="compositionally biased region" description="Low complexity" evidence="6">
    <location>
        <begin position="777"/>
        <end position="794"/>
    </location>
</feature>
<dbReference type="AlphaFoldDB" id="A0A8H5BH19"/>
<dbReference type="EMBL" id="JAACJJ010000028">
    <property type="protein sequence ID" value="KAF5322012.1"/>
    <property type="molecule type" value="Genomic_DNA"/>
</dbReference>
<feature type="region of interest" description="Disordered" evidence="6">
    <location>
        <begin position="252"/>
        <end position="370"/>
    </location>
</feature>
<dbReference type="Gene3D" id="3.30.200.20">
    <property type="entry name" value="Phosphorylase Kinase, domain 1"/>
    <property type="match status" value="1"/>
</dbReference>
<dbReference type="InterPro" id="IPR011009">
    <property type="entry name" value="Kinase-like_dom_sf"/>
</dbReference>
<dbReference type="GO" id="GO:0005737">
    <property type="term" value="C:cytoplasm"/>
    <property type="evidence" value="ECO:0007669"/>
    <property type="project" value="TreeGrafter"/>
</dbReference>
<keyword evidence="1" id="KW-0808">Transferase</keyword>
<evidence type="ECO:0000259" key="7">
    <source>
        <dbReference type="PROSITE" id="PS50011"/>
    </source>
</evidence>
<keyword evidence="4 5" id="KW-0067">ATP-binding</keyword>
<feature type="region of interest" description="Disordered" evidence="6">
    <location>
        <begin position="660"/>
        <end position="697"/>
    </location>
</feature>
<evidence type="ECO:0000256" key="1">
    <source>
        <dbReference type="ARBA" id="ARBA00022679"/>
    </source>
</evidence>
<gene>
    <name evidence="8" type="ORF">D9619_001954</name>
</gene>
<accession>A0A8H5BH19</accession>
<dbReference type="InterPro" id="IPR000719">
    <property type="entry name" value="Prot_kinase_dom"/>
</dbReference>
<organism evidence="8 9">
    <name type="scientific">Psilocybe cf. subviscida</name>
    <dbReference type="NCBI Taxonomy" id="2480587"/>
    <lineage>
        <taxon>Eukaryota</taxon>
        <taxon>Fungi</taxon>
        <taxon>Dikarya</taxon>
        <taxon>Basidiomycota</taxon>
        <taxon>Agaricomycotina</taxon>
        <taxon>Agaricomycetes</taxon>
        <taxon>Agaricomycetidae</taxon>
        <taxon>Agaricales</taxon>
        <taxon>Agaricineae</taxon>
        <taxon>Strophariaceae</taxon>
        <taxon>Psilocybe</taxon>
    </lineage>
</organism>
<dbReference type="Pfam" id="PF00069">
    <property type="entry name" value="Pkinase"/>
    <property type="match status" value="1"/>
</dbReference>
<dbReference type="GO" id="GO:0005634">
    <property type="term" value="C:nucleus"/>
    <property type="evidence" value="ECO:0007669"/>
    <property type="project" value="TreeGrafter"/>
</dbReference>
<dbReference type="SUPFAM" id="SSF56112">
    <property type="entry name" value="Protein kinase-like (PK-like)"/>
    <property type="match status" value="1"/>
</dbReference>
<dbReference type="PROSITE" id="PS50011">
    <property type="entry name" value="PROTEIN_KINASE_DOM"/>
    <property type="match status" value="1"/>
</dbReference>
<keyword evidence="3" id="KW-0418">Kinase</keyword>
<feature type="region of interest" description="Disordered" evidence="6">
    <location>
        <begin position="776"/>
        <end position="805"/>
    </location>
</feature>
<name>A0A8H5BH19_9AGAR</name>
<dbReference type="InterPro" id="IPR050339">
    <property type="entry name" value="CC_SR_Kinase"/>
</dbReference>
<dbReference type="GO" id="GO:0004672">
    <property type="term" value="F:protein kinase activity"/>
    <property type="evidence" value="ECO:0007669"/>
    <property type="project" value="InterPro"/>
</dbReference>
<feature type="region of interest" description="Disordered" evidence="6">
    <location>
        <begin position="606"/>
        <end position="627"/>
    </location>
</feature>
<dbReference type="PROSITE" id="PS00107">
    <property type="entry name" value="PROTEIN_KINASE_ATP"/>
    <property type="match status" value="1"/>
</dbReference>
<evidence type="ECO:0000256" key="5">
    <source>
        <dbReference type="PROSITE-ProRule" id="PRU10141"/>
    </source>
</evidence>
<feature type="region of interest" description="Disordered" evidence="6">
    <location>
        <begin position="449"/>
        <end position="474"/>
    </location>
</feature>
<dbReference type="InterPro" id="IPR017441">
    <property type="entry name" value="Protein_kinase_ATP_BS"/>
</dbReference>
<feature type="compositionally biased region" description="Low complexity" evidence="6">
    <location>
        <begin position="133"/>
        <end position="144"/>
    </location>
</feature>
<keyword evidence="2 5" id="KW-0547">Nucleotide-binding</keyword>
<dbReference type="SMART" id="SM00220">
    <property type="entry name" value="S_TKc"/>
    <property type="match status" value="1"/>
</dbReference>
<evidence type="ECO:0000256" key="3">
    <source>
        <dbReference type="ARBA" id="ARBA00022777"/>
    </source>
</evidence>
<dbReference type="Proteomes" id="UP000567179">
    <property type="component" value="Unassembled WGS sequence"/>
</dbReference>
<dbReference type="GO" id="GO:0005524">
    <property type="term" value="F:ATP binding"/>
    <property type="evidence" value="ECO:0007669"/>
    <property type="project" value="UniProtKB-UniRule"/>
</dbReference>
<dbReference type="PANTHER" id="PTHR11042">
    <property type="entry name" value="EUKARYOTIC TRANSLATION INITIATION FACTOR 2-ALPHA KINASE EIF2-ALPHA KINASE -RELATED"/>
    <property type="match status" value="1"/>
</dbReference>
<feature type="compositionally biased region" description="Polar residues" evidence="6">
    <location>
        <begin position="55"/>
        <end position="69"/>
    </location>
</feature>
<evidence type="ECO:0000313" key="8">
    <source>
        <dbReference type="EMBL" id="KAF5322012.1"/>
    </source>
</evidence>
<reference evidence="8 9" key="1">
    <citation type="journal article" date="2020" name="ISME J.">
        <title>Uncovering the hidden diversity of litter-decomposition mechanisms in mushroom-forming fungi.</title>
        <authorList>
            <person name="Floudas D."/>
            <person name="Bentzer J."/>
            <person name="Ahren D."/>
            <person name="Johansson T."/>
            <person name="Persson P."/>
            <person name="Tunlid A."/>
        </authorList>
    </citation>
    <scope>NUCLEOTIDE SEQUENCE [LARGE SCALE GENOMIC DNA]</scope>
    <source>
        <strain evidence="8 9">CBS 101986</strain>
    </source>
</reference>
<feature type="region of interest" description="Disordered" evidence="6">
    <location>
        <begin position="519"/>
        <end position="538"/>
    </location>
</feature>
<protein>
    <recommendedName>
        <fullName evidence="7">Protein kinase domain-containing protein</fullName>
    </recommendedName>
</protein>
<evidence type="ECO:0000256" key="4">
    <source>
        <dbReference type="ARBA" id="ARBA00022840"/>
    </source>
</evidence>
<feature type="compositionally biased region" description="Low complexity" evidence="6">
    <location>
        <begin position="454"/>
        <end position="466"/>
    </location>
</feature>
<feature type="domain" description="Protein kinase" evidence="7">
    <location>
        <begin position="847"/>
        <end position="1172"/>
    </location>
</feature>
<sequence length="1222" mass="133087">MLVSTPTKPYHPDSSPRAACVPISPTYSRYTPPRASQYDSPMFSPSPFRPHPLFSRTSSPYSSEHHSTAQAHFTNPFNMSQPQPIDDEDGAIFLSPQQPLLTPAKAEHRPALAARTNTDARANPSAGTKRKSTTSTTPLRPNTLTPLKLTQSAAFDRLAPLPAPKFNTRTPQTKGEADAYLTRQTATLTRLRLSDRHGSDGEDEFCGPANDSGCELDEDDTGHGLFLSNKSHKPFNKQMTPLKALAFHAPHVKGKGKEEEVAEAVSPGGHITKRRARSRPLSSELLEYSFKAPQSPTKSGIPCKAGATRPRHSGPVTFPSTSHRGKMSPGSASSSEAGSPRPRRRISGGSTVSRSYNTGHGLFPPRPPLSRIDSVSAASLFFGPSIPQKKQTNDENTVPQMRARTTSFRDSELGPALTLRQTNLFRPHLANRHSYAGPEDRTFDLNLWNTTRNESPSPESSPFAPAGETPARRQSLDMDEDEDMFFAGETSFELSVTHHSPAHTAKLPLPMKYKRREFSDEDDLPSTGSSIGADGSHVMPKASMSVSSFCSEEGLMTPGVAPEGSSGWPSTSIFVSDTDDTTTHPYGGQGVDVDAFIMKTLADASSKGSSMPKKAPGTPVKKARPVFFGNDRPWQSAVASKVGLKDDCDYMKKAAAPRKSMPAAFGPGGKAAPLAYDRQNQNQGTETDEEEEYSPSVRREKYVGLGLGQPGGTLKSGVNAPLMSRKSWLLRRSSSGAFSSGSDSASLSSTPTRVKGIDWQLPIPKIPTGTGDAKVFTRSTSGSSSSSVATLHSPTTERKRPGFADSGAVVSVTGRHNAPRMSAHHAPMRFSEGFAEDAQPGRFERDFEEIEEVGSGEFGKVIKAQCKVVDGDHGVYAIKKSKRFEGVKHSWQPDATTVYPGCMFFFPEHEGTLSVLLEVAGPFSLLRLREEVDILKHLSQAALTQYEDGRHPNVLAYVDSWEEDEALFIQTELCESGNLARFLWEYGRVFPRLDEARVWKIIVDLSNGLRFIHDSGAIHLDLKPSNVFLTREGSFKIGDFGMASLWPRPVATASAAGSESSAVGSTCTKAVEGGSSGGFEREGDKLYLAPEVLQGRYSKAADIFSFGMTILEVAANVVVPDQGDGWQRLRHEDFSQVDLDDSPELLELIHRMMRTEPTKRMSIEEVWSHPVVTRARQRMDTLRDELVEQGESTWLASPLAKVPTGFLEDILGREDGAMDTSM</sequence>
<keyword evidence="9" id="KW-1185">Reference proteome</keyword>
<feature type="compositionally biased region" description="Low complexity" evidence="6">
    <location>
        <begin position="662"/>
        <end position="675"/>
    </location>
</feature>
<feature type="region of interest" description="Disordered" evidence="6">
    <location>
        <begin position="113"/>
        <end position="144"/>
    </location>
</feature>
<feature type="compositionally biased region" description="Low complexity" evidence="6">
    <location>
        <begin position="328"/>
        <end position="340"/>
    </location>
</feature>
<evidence type="ECO:0000256" key="2">
    <source>
        <dbReference type="ARBA" id="ARBA00022741"/>
    </source>
</evidence>
<comment type="caution">
    <text evidence="8">The sequence shown here is derived from an EMBL/GenBank/DDBJ whole genome shotgun (WGS) entry which is preliminary data.</text>
</comment>
<evidence type="ECO:0000256" key="6">
    <source>
        <dbReference type="SAM" id="MobiDB-lite"/>
    </source>
</evidence>
<proteinExistence type="predicted"/>
<feature type="binding site" evidence="5">
    <location>
        <position position="880"/>
    </location>
    <ligand>
        <name>ATP</name>
        <dbReference type="ChEBI" id="CHEBI:30616"/>
    </ligand>
</feature>